<dbReference type="Gene3D" id="2.40.30.170">
    <property type="match status" value="1"/>
</dbReference>
<dbReference type="Proteomes" id="UP000886752">
    <property type="component" value="Unassembled WGS sequence"/>
</dbReference>
<reference evidence="8" key="1">
    <citation type="journal article" date="2021" name="PeerJ">
        <title>Extensive microbial diversity within the chicken gut microbiome revealed by metagenomics and culture.</title>
        <authorList>
            <person name="Gilroy R."/>
            <person name="Ravi A."/>
            <person name="Getino M."/>
            <person name="Pursley I."/>
            <person name="Horton D.L."/>
            <person name="Alikhan N.F."/>
            <person name="Baker D."/>
            <person name="Gharbi K."/>
            <person name="Hall N."/>
            <person name="Watson M."/>
            <person name="Adriaenssens E.M."/>
            <person name="Foster-Nyarko E."/>
            <person name="Jarju S."/>
            <person name="Secka A."/>
            <person name="Antonio M."/>
            <person name="Oren A."/>
            <person name="Chaudhuri R.R."/>
            <person name="La Ragione R."/>
            <person name="Hildebrand F."/>
            <person name="Pallen M.J."/>
        </authorList>
    </citation>
    <scope>NUCLEOTIDE SEQUENCE</scope>
    <source>
        <strain evidence="8">ChiHecec2B26-446</strain>
    </source>
</reference>
<evidence type="ECO:0000259" key="7">
    <source>
        <dbReference type="Pfam" id="PF25967"/>
    </source>
</evidence>
<dbReference type="Gene3D" id="2.40.420.20">
    <property type="match status" value="1"/>
</dbReference>
<evidence type="ECO:0000259" key="6">
    <source>
        <dbReference type="Pfam" id="PF25944"/>
    </source>
</evidence>
<evidence type="ECO:0000313" key="9">
    <source>
        <dbReference type="Proteomes" id="UP000886752"/>
    </source>
</evidence>
<dbReference type="InterPro" id="IPR058627">
    <property type="entry name" value="MdtA-like_C"/>
</dbReference>
<dbReference type="InterPro" id="IPR006143">
    <property type="entry name" value="RND_pump_MFP"/>
</dbReference>
<dbReference type="PANTHER" id="PTHR30158:SF3">
    <property type="entry name" value="MULTIDRUG EFFLUX PUMP SUBUNIT ACRA-RELATED"/>
    <property type="match status" value="1"/>
</dbReference>
<feature type="domain" description="Multidrug resistance protein MdtA-like C-terminal permuted SH3" evidence="7">
    <location>
        <begin position="309"/>
        <end position="369"/>
    </location>
</feature>
<dbReference type="Gene3D" id="2.40.50.100">
    <property type="match status" value="1"/>
</dbReference>
<dbReference type="NCBIfam" id="TIGR01730">
    <property type="entry name" value="RND_mfp"/>
    <property type="match status" value="1"/>
</dbReference>
<dbReference type="Gene3D" id="1.10.287.470">
    <property type="entry name" value="Helix hairpin bin"/>
    <property type="match status" value="1"/>
</dbReference>
<dbReference type="Pfam" id="PF25917">
    <property type="entry name" value="BSH_RND"/>
    <property type="match status" value="1"/>
</dbReference>
<dbReference type="EMBL" id="DXHV01000009">
    <property type="protein sequence ID" value="HIV99710.1"/>
    <property type="molecule type" value="Genomic_DNA"/>
</dbReference>
<organism evidence="8 9">
    <name type="scientific">Candidatus Desulfovibrio intestinipullorum</name>
    <dbReference type="NCBI Taxonomy" id="2838536"/>
    <lineage>
        <taxon>Bacteria</taxon>
        <taxon>Pseudomonadati</taxon>
        <taxon>Thermodesulfobacteriota</taxon>
        <taxon>Desulfovibrionia</taxon>
        <taxon>Desulfovibrionales</taxon>
        <taxon>Desulfovibrionaceae</taxon>
        <taxon>Desulfovibrio</taxon>
    </lineage>
</organism>
<dbReference type="Pfam" id="PF25876">
    <property type="entry name" value="HH_MFP_RND"/>
    <property type="match status" value="1"/>
</dbReference>
<evidence type="ECO:0000259" key="5">
    <source>
        <dbReference type="Pfam" id="PF25917"/>
    </source>
</evidence>
<gene>
    <name evidence="8" type="ORF">H9894_00740</name>
</gene>
<protein>
    <submittedName>
        <fullName evidence="8">Efflux RND transporter periplasmic adaptor subunit</fullName>
    </submittedName>
</protein>
<dbReference type="Pfam" id="PF25967">
    <property type="entry name" value="RND-MFP_C"/>
    <property type="match status" value="1"/>
</dbReference>
<evidence type="ECO:0000256" key="1">
    <source>
        <dbReference type="ARBA" id="ARBA00004196"/>
    </source>
</evidence>
<feature type="signal peptide" evidence="3">
    <location>
        <begin position="1"/>
        <end position="27"/>
    </location>
</feature>
<dbReference type="Pfam" id="PF25944">
    <property type="entry name" value="Beta-barrel_RND"/>
    <property type="match status" value="1"/>
</dbReference>
<dbReference type="AlphaFoldDB" id="A0A9D1PV70"/>
<dbReference type="GO" id="GO:0030313">
    <property type="term" value="C:cell envelope"/>
    <property type="evidence" value="ECO:0007669"/>
    <property type="project" value="UniProtKB-SubCell"/>
</dbReference>
<feature type="domain" description="Multidrug resistance protein MdtA-like barrel-sandwich hybrid" evidence="5">
    <location>
        <begin position="67"/>
        <end position="210"/>
    </location>
</feature>
<comment type="similarity">
    <text evidence="2">Belongs to the membrane fusion protein (MFP) (TC 8.A.1) family.</text>
</comment>
<dbReference type="FunFam" id="2.40.420.20:FF:000001">
    <property type="entry name" value="Efflux RND transporter periplasmic adaptor subunit"/>
    <property type="match status" value="1"/>
</dbReference>
<dbReference type="InterPro" id="IPR058626">
    <property type="entry name" value="MdtA-like_b-barrel"/>
</dbReference>
<sequence length="395" mass="43527">MKKFPFRHIFVPILPLCLVLCLTVCLASCTDQEKRGGQRVREVAVFKLVPQQVSLTAELSGRVSAFRKAEVRPQVSGILQKQLFTEGTIVQQGQSLYKIDPDTYIAAVESARAARASAEAQLHAAKLRFDRRRALLRSQAVSRQSYEDAHAEYLQARANVEVANAALRTAEIQLRYTDVQAPITGRIGKSNVTQGALVTANQADELAVIQQLDPVYVDMTQSSLAMLRLRDRYAAGKLTRPGAEHTEVHLRLETGNSYPLAGELKFADISVDESTGSVLLRSVFPNPNHVLLPGMYVRASINEGVEERALLVPQRAVRRDPKGNASVFVLGKNSTAEQRNVLATDHVGRFWLISDGLKEGELVIIDGLQGLRQGSPVKVRETLTPATYKQPQDGR</sequence>
<dbReference type="InterPro" id="IPR058624">
    <property type="entry name" value="MdtA-like_HH"/>
</dbReference>
<proteinExistence type="inferred from homology"/>
<name>A0A9D1PV70_9BACT</name>
<evidence type="ECO:0000259" key="4">
    <source>
        <dbReference type="Pfam" id="PF25876"/>
    </source>
</evidence>
<feature type="domain" description="Multidrug resistance protein MdtA-like alpha-helical hairpin" evidence="4">
    <location>
        <begin position="109"/>
        <end position="177"/>
    </location>
</feature>
<feature type="domain" description="Multidrug resistance protein MdtA-like beta-barrel" evidence="6">
    <location>
        <begin position="214"/>
        <end position="304"/>
    </location>
</feature>
<accession>A0A9D1PV70</accession>
<comment type="subcellular location">
    <subcellularLocation>
        <location evidence="1">Cell envelope</location>
    </subcellularLocation>
</comment>
<dbReference type="GO" id="GO:0005886">
    <property type="term" value="C:plasma membrane"/>
    <property type="evidence" value="ECO:0007669"/>
    <property type="project" value="TreeGrafter"/>
</dbReference>
<keyword evidence="3" id="KW-0732">Signal</keyword>
<evidence type="ECO:0000313" key="8">
    <source>
        <dbReference type="EMBL" id="HIV99710.1"/>
    </source>
</evidence>
<dbReference type="PANTHER" id="PTHR30158">
    <property type="entry name" value="ACRA/E-RELATED COMPONENT OF DRUG EFFLUX TRANSPORTER"/>
    <property type="match status" value="1"/>
</dbReference>
<dbReference type="GO" id="GO:0046677">
    <property type="term" value="P:response to antibiotic"/>
    <property type="evidence" value="ECO:0007669"/>
    <property type="project" value="TreeGrafter"/>
</dbReference>
<reference evidence="8" key="2">
    <citation type="submission" date="2021-04" db="EMBL/GenBank/DDBJ databases">
        <authorList>
            <person name="Gilroy R."/>
        </authorList>
    </citation>
    <scope>NUCLEOTIDE SEQUENCE</scope>
    <source>
        <strain evidence="8">ChiHecec2B26-446</strain>
    </source>
</reference>
<dbReference type="SUPFAM" id="SSF111369">
    <property type="entry name" value="HlyD-like secretion proteins"/>
    <property type="match status" value="1"/>
</dbReference>
<dbReference type="GO" id="GO:0022857">
    <property type="term" value="F:transmembrane transporter activity"/>
    <property type="evidence" value="ECO:0007669"/>
    <property type="project" value="InterPro"/>
</dbReference>
<evidence type="ECO:0000256" key="3">
    <source>
        <dbReference type="SAM" id="SignalP"/>
    </source>
</evidence>
<dbReference type="InterPro" id="IPR058625">
    <property type="entry name" value="MdtA-like_BSH"/>
</dbReference>
<evidence type="ECO:0000256" key="2">
    <source>
        <dbReference type="ARBA" id="ARBA00009477"/>
    </source>
</evidence>
<comment type="caution">
    <text evidence="8">The sequence shown here is derived from an EMBL/GenBank/DDBJ whole genome shotgun (WGS) entry which is preliminary data.</text>
</comment>
<feature type="chain" id="PRO_5039259172" evidence="3">
    <location>
        <begin position="28"/>
        <end position="395"/>
    </location>
</feature>